<evidence type="ECO:0000256" key="1">
    <source>
        <dbReference type="SAM" id="SignalP"/>
    </source>
</evidence>
<organism evidence="2 3">
    <name type="scientific">Parapedobacter defluvii</name>
    <dbReference type="NCBI Taxonomy" id="2045106"/>
    <lineage>
        <taxon>Bacteria</taxon>
        <taxon>Pseudomonadati</taxon>
        <taxon>Bacteroidota</taxon>
        <taxon>Sphingobacteriia</taxon>
        <taxon>Sphingobacteriales</taxon>
        <taxon>Sphingobacteriaceae</taxon>
        <taxon>Parapedobacter</taxon>
    </lineage>
</organism>
<dbReference type="RefSeq" id="WP_188751940.1">
    <property type="nucleotide sequence ID" value="NZ_BMIK01000010.1"/>
</dbReference>
<sequence>MMGVRYFRMALLACLLLSASCKKDGGTNYGLPQLGTCQAVGLPNGLHEEDGRYYAYTSSKGTSIKLDRRDDGRLTLTMTFMPFPDQYATVQLWGDEPTTGAKHVALFENLNGKLYKQRKGKSRTFIFPDGLKITLVADGPRASVTAISIYDGGMAHHLNITCNTVEYGGFNPAVAKGLDEQQPDGETSLFELTDAQVILYNAYTEDVPGKKINQRVDLGSLEKGKPTLVNDLYDDPELDFT</sequence>
<gene>
    <name evidence="2" type="ORF">GCM10011386_29030</name>
</gene>
<comment type="caution">
    <text evidence="2">The sequence shown here is derived from an EMBL/GenBank/DDBJ whole genome shotgun (WGS) entry which is preliminary data.</text>
</comment>
<keyword evidence="1" id="KW-0732">Signal</keyword>
<keyword evidence="3" id="KW-1185">Reference proteome</keyword>
<protein>
    <submittedName>
        <fullName evidence="2">Uncharacterized protein</fullName>
    </submittedName>
</protein>
<evidence type="ECO:0000313" key="3">
    <source>
        <dbReference type="Proteomes" id="UP000597338"/>
    </source>
</evidence>
<dbReference type="Proteomes" id="UP000597338">
    <property type="component" value="Unassembled WGS sequence"/>
</dbReference>
<accession>A0ABQ1M8F2</accession>
<proteinExistence type="predicted"/>
<dbReference type="EMBL" id="BMIK01000010">
    <property type="protein sequence ID" value="GGC35084.1"/>
    <property type="molecule type" value="Genomic_DNA"/>
</dbReference>
<feature type="signal peptide" evidence="1">
    <location>
        <begin position="1"/>
        <end position="23"/>
    </location>
</feature>
<reference evidence="3" key="1">
    <citation type="journal article" date="2019" name="Int. J. Syst. Evol. Microbiol.">
        <title>The Global Catalogue of Microorganisms (GCM) 10K type strain sequencing project: providing services to taxonomists for standard genome sequencing and annotation.</title>
        <authorList>
            <consortium name="The Broad Institute Genomics Platform"/>
            <consortium name="The Broad Institute Genome Sequencing Center for Infectious Disease"/>
            <person name="Wu L."/>
            <person name="Ma J."/>
        </authorList>
    </citation>
    <scope>NUCLEOTIDE SEQUENCE [LARGE SCALE GENOMIC DNA]</scope>
    <source>
        <strain evidence="3">CGMCC 1.15342</strain>
    </source>
</reference>
<feature type="chain" id="PRO_5046376889" evidence="1">
    <location>
        <begin position="24"/>
        <end position="241"/>
    </location>
</feature>
<name>A0ABQ1M8F2_9SPHI</name>
<dbReference type="PROSITE" id="PS51257">
    <property type="entry name" value="PROKAR_LIPOPROTEIN"/>
    <property type="match status" value="1"/>
</dbReference>
<evidence type="ECO:0000313" key="2">
    <source>
        <dbReference type="EMBL" id="GGC35084.1"/>
    </source>
</evidence>